<dbReference type="SUPFAM" id="SSF52499">
    <property type="entry name" value="Isochorismatase-like hydrolases"/>
    <property type="match status" value="1"/>
</dbReference>
<dbReference type="Proteomes" id="UP001622594">
    <property type="component" value="Chromosome"/>
</dbReference>
<dbReference type="EMBL" id="CP108188">
    <property type="protein sequence ID" value="WTR73976.1"/>
    <property type="molecule type" value="Genomic_DNA"/>
</dbReference>
<keyword evidence="5" id="KW-1185">Reference proteome</keyword>
<keyword evidence="1" id="KW-0378">Hydrolase</keyword>
<organism evidence="4 5">
    <name type="scientific">Streptomyces zaomyceticus</name>
    <dbReference type="NCBI Taxonomy" id="68286"/>
    <lineage>
        <taxon>Bacteria</taxon>
        <taxon>Bacillati</taxon>
        <taxon>Actinomycetota</taxon>
        <taxon>Actinomycetes</taxon>
        <taxon>Kitasatosporales</taxon>
        <taxon>Streptomycetaceae</taxon>
        <taxon>Streptomyces</taxon>
    </lineage>
</organism>
<name>A0ABZ1LKG2_9ACTN</name>
<dbReference type="InterPro" id="IPR050272">
    <property type="entry name" value="Isochorismatase-like_hydrls"/>
</dbReference>
<gene>
    <name evidence="4" type="ORF">OG814_34165</name>
</gene>
<evidence type="ECO:0000313" key="5">
    <source>
        <dbReference type="Proteomes" id="UP001622594"/>
    </source>
</evidence>
<dbReference type="InterPro" id="IPR036380">
    <property type="entry name" value="Isochorismatase-like_sf"/>
</dbReference>
<feature type="region of interest" description="Disordered" evidence="2">
    <location>
        <begin position="1"/>
        <end position="20"/>
    </location>
</feature>
<dbReference type="Gene3D" id="3.40.50.850">
    <property type="entry name" value="Isochorismatase-like"/>
    <property type="match status" value="1"/>
</dbReference>
<feature type="domain" description="Isochorismatase-like" evidence="3">
    <location>
        <begin position="24"/>
        <end position="161"/>
    </location>
</feature>
<evidence type="ECO:0000313" key="4">
    <source>
        <dbReference type="EMBL" id="WTR73976.1"/>
    </source>
</evidence>
<dbReference type="PANTHER" id="PTHR43540">
    <property type="entry name" value="PEROXYUREIDOACRYLATE/UREIDOACRYLATE AMIDOHYDROLASE-RELATED"/>
    <property type="match status" value="1"/>
</dbReference>
<dbReference type="PANTHER" id="PTHR43540:SF1">
    <property type="entry name" value="ISOCHORISMATASE HYDROLASE"/>
    <property type="match status" value="1"/>
</dbReference>
<dbReference type="RefSeq" id="WP_327160716.1">
    <property type="nucleotide sequence ID" value="NZ_CP108062.1"/>
</dbReference>
<protein>
    <submittedName>
        <fullName evidence="4">Isochorismatase family protein</fullName>
    </submittedName>
</protein>
<accession>A0ABZ1LKG2</accession>
<proteinExistence type="predicted"/>
<reference evidence="4 5" key="1">
    <citation type="submission" date="2022-10" db="EMBL/GenBank/DDBJ databases">
        <title>The complete genomes of actinobacterial strains from the NBC collection.</title>
        <authorList>
            <person name="Joergensen T.S."/>
            <person name="Alvarez Arevalo M."/>
            <person name="Sterndorff E.B."/>
            <person name="Faurdal D."/>
            <person name="Vuksanovic O."/>
            <person name="Mourched A.-S."/>
            <person name="Charusanti P."/>
            <person name="Shaw S."/>
            <person name="Blin K."/>
            <person name="Weber T."/>
        </authorList>
    </citation>
    <scope>NUCLEOTIDE SEQUENCE [LARGE SCALE GENOMIC DNA]</scope>
    <source>
        <strain evidence="4 5">NBC_00123</strain>
    </source>
</reference>
<evidence type="ECO:0000256" key="1">
    <source>
        <dbReference type="ARBA" id="ARBA00022801"/>
    </source>
</evidence>
<dbReference type="InterPro" id="IPR000868">
    <property type="entry name" value="Isochorismatase-like_dom"/>
</dbReference>
<sequence>MTQHAGTTPHPHSPPEPHPHSVDALIVVDVQSAFVTGEGAVPGAARLVDRTTDLLARARRDGALVVHLQNDGPPGAEDEPHTPGWELHHPVASGPAEFVIRKPHDDGFAETPLGGVLTDAGVRAVAVCGVMSEMCVQATARTALARGYHVVVPHDAHATQDVPAVPGISETIPAATVSRVAAYALGSDAEVTVAAAAVTFTVPTGLAGSAGR</sequence>
<evidence type="ECO:0000259" key="3">
    <source>
        <dbReference type="Pfam" id="PF00857"/>
    </source>
</evidence>
<evidence type="ECO:0000256" key="2">
    <source>
        <dbReference type="SAM" id="MobiDB-lite"/>
    </source>
</evidence>
<dbReference type="Pfam" id="PF00857">
    <property type="entry name" value="Isochorismatase"/>
    <property type="match status" value="1"/>
</dbReference>